<sequence length="108" mass="12116">MMIDLLKKGLALGLGFAIVSKEQIEKTVDELVKKGEVSVSDSKDLVNDLVQKGEEQQKEINAKMQEQIQKLLVELKIPTHADMERLEKRIADLENQVGNIHTHTPGND</sequence>
<accession>A0A645BJC7</accession>
<name>A0A645BJC7_9ZZZZ</name>
<dbReference type="AlphaFoldDB" id="A0A645BJC7"/>
<dbReference type="Pfam" id="PF05597">
    <property type="entry name" value="Phasin"/>
    <property type="match status" value="1"/>
</dbReference>
<gene>
    <name evidence="2" type="ORF">SDC9_110183</name>
</gene>
<dbReference type="InterPro" id="IPR008769">
    <property type="entry name" value="PhaF_PhaI"/>
</dbReference>
<organism evidence="2">
    <name type="scientific">bioreactor metagenome</name>
    <dbReference type="NCBI Taxonomy" id="1076179"/>
    <lineage>
        <taxon>unclassified sequences</taxon>
        <taxon>metagenomes</taxon>
        <taxon>ecological metagenomes</taxon>
    </lineage>
</organism>
<feature type="coiled-coil region" evidence="1">
    <location>
        <begin position="46"/>
        <end position="103"/>
    </location>
</feature>
<protein>
    <recommendedName>
        <fullName evidence="3">Poly(Hydroxyalcanoate) granule associated protein (Phasin)</fullName>
    </recommendedName>
</protein>
<comment type="caution">
    <text evidence="2">The sequence shown here is derived from an EMBL/GenBank/DDBJ whole genome shotgun (WGS) entry which is preliminary data.</text>
</comment>
<keyword evidence="1" id="KW-0175">Coiled coil</keyword>
<dbReference type="PANTHER" id="PTHR38664:SF1">
    <property type="entry name" value="SLR0058 PROTEIN"/>
    <property type="match status" value="1"/>
</dbReference>
<evidence type="ECO:0008006" key="3">
    <source>
        <dbReference type="Google" id="ProtNLM"/>
    </source>
</evidence>
<dbReference type="PANTHER" id="PTHR38664">
    <property type="entry name" value="SLR0058 PROTEIN"/>
    <property type="match status" value="1"/>
</dbReference>
<evidence type="ECO:0000256" key="1">
    <source>
        <dbReference type="SAM" id="Coils"/>
    </source>
</evidence>
<reference evidence="2" key="1">
    <citation type="submission" date="2019-08" db="EMBL/GenBank/DDBJ databases">
        <authorList>
            <person name="Kucharzyk K."/>
            <person name="Murdoch R.W."/>
            <person name="Higgins S."/>
            <person name="Loffler F."/>
        </authorList>
    </citation>
    <scope>NUCLEOTIDE SEQUENCE</scope>
</reference>
<dbReference type="NCBIfam" id="NF047773">
    <property type="entry name" value="phas_rel_Lepto"/>
    <property type="match status" value="1"/>
</dbReference>
<proteinExistence type="predicted"/>
<dbReference type="EMBL" id="VSSQ01019331">
    <property type="protein sequence ID" value="MPM63303.1"/>
    <property type="molecule type" value="Genomic_DNA"/>
</dbReference>
<evidence type="ECO:0000313" key="2">
    <source>
        <dbReference type="EMBL" id="MPM63303.1"/>
    </source>
</evidence>